<dbReference type="RefSeq" id="WP_108779090.1">
    <property type="nucleotide sequence ID" value="NZ_CP029186.1"/>
</dbReference>
<protein>
    <submittedName>
        <fullName evidence="1">Uncharacterized protein</fullName>
    </submittedName>
</protein>
<dbReference type="Proteomes" id="UP000244929">
    <property type="component" value="Chromosome"/>
</dbReference>
<sequence length="136" mass="15491">MFTNDSHNVPIPGPWGWASEMLTNYVFKPELEKVIQDLRNEAISKFQITKQYGLEASILFLQSPAGDIGKYRSHRVSTPILKKLLKGDFLTMKDVISSDHYPDQINTIIYQVFDEGFSGEEYAVIDCIFVGDNLLK</sequence>
<evidence type="ECO:0000313" key="2">
    <source>
        <dbReference type="Proteomes" id="UP000244929"/>
    </source>
</evidence>
<dbReference type="EMBL" id="CP029186">
    <property type="protein sequence ID" value="AWH86367.1"/>
    <property type="molecule type" value="Genomic_DNA"/>
</dbReference>
<evidence type="ECO:0000313" key="1">
    <source>
        <dbReference type="EMBL" id="AWH86367.1"/>
    </source>
</evidence>
<proteinExistence type="predicted"/>
<reference evidence="1 2" key="1">
    <citation type="submission" date="2018-04" db="EMBL/GenBank/DDBJ databases">
        <title>Genome sequencing of Flavobacterium sp. HYN0059.</title>
        <authorList>
            <person name="Yi H."/>
            <person name="Baek C."/>
        </authorList>
    </citation>
    <scope>NUCLEOTIDE SEQUENCE [LARGE SCALE GENOMIC DNA]</scope>
    <source>
        <strain evidence="1 2">HYN0059</strain>
    </source>
</reference>
<name>A0A2S1R165_9FLAO</name>
<accession>A0A2S1R165</accession>
<gene>
    <name evidence="1" type="ORF">HYN59_15180</name>
</gene>
<keyword evidence="2" id="KW-1185">Reference proteome</keyword>
<dbReference type="KEGG" id="falb:HYN59_15180"/>
<dbReference type="AlphaFoldDB" id="A0A2S1R165"/>
<organism evidence="1 2">
    <name type="scientific">Flavobacterium album</name>
    <dbReference type="NCBI Taxonomy" id="2175091"/>
    <lineage>
        <taxon>Bacteria</taxon>
        <taxon>Pseudomonadati</taxon>
        <taxon>Bacteroidota</taxon>
        <taxon>Flavobacteriia</taxon>
        <taxon>Flavobacteriales</taxon>
        <taxon>Flavobacteriaceae</taxon>
        <taxon>Flavobacterium</taxon>
    </lineage>
</organism>